<reference evidence="1 2" key="1">
    <citation type="journal article" date="2024" name="BMC Genomics">
        <title>De novo assembly and annotation of Popillia japonica's genome with initial clues to its potential as an invasive pest.</title>
        <authorList>
            <person name="Cucini C."/>
            <person name="Boschi S."/>
            <person name="Funari R."/>
            <person name="Cardaioli E."/>
            <person name="Iannotti N."/>
            <person name="Marturano G."/>
            <person name="Paoli F."/>
            <person name="Bruttini M."/>
            <person name="Carapelli A."/>
            <person name="Frati F."/>
            <person name="Nardi F."/>
        </authorList>
    </citation>
    <scope>NUCLEOTIDE SEQUENCE [LARGE SCALE GENOMIC DNA]</scope>
    <source>
        <strain evidence="1">DMR45628</strain>
    </source>
</reference>
<dbReference type="EMBL" id="JASPKY010000060">
    <property type="protein sequence ID" value="KAK9744313.1"/>
    <property type="molecule type" value="Genomic_DNA"/>
</dbReference>
<gene>
    <name evidence="1" type="ORF">QE152_g7931</name>
</gene>
<organism evidence="1 2">
    <name type="scientific">Popillia japonica</name>
    <name type="common">Japanese beetle</name>
    <dbReference type="NCBI Taxonomy" id="7064"/>
    <lineage>
        <taxon>Eukaryota</taxon>
        <taxon>Metazoa</taxon>
        <taxon>Ecdysozoa</taxon>
        <taxon>Arthropoda</taxon>
        <taxon>Hexapoda</taxon>
        <taxon>Insecta</taxon>
        <taxon>Pterygota</taxon>
        <taxon>Neoptera</taxon>
        <taxon>Endopterygota</taxon>
        <taxon>Coleoptera</taxon>
        <taxon>Polyphaga</taxon>
        <taxon>Scarabaeiformia</taxon>
        <taxon>Scarabaeidae</taxon>
        <taxon>Rutelinae</taxon>
        <taxon>Popillia</taxon>
    </lineage>
</organism>
<accession>A0AAW1MC14</accession>
<dbReference type="Proteomes" id="UP001458880">
    <property type="component" value="Unassembled WGS sequence"/>
</dbReference>
<evidence type="ECO:0000313" key="2">
    <source>
        <dbReference type="Proteomes" id="UP001458880"/>
    </source>
</evidence>
<proteinExistence type="predicted"/>
<name>A0AAW1MC14_POPJA</name>
<keyword evidence="2" id="KW-1185">Reference proteome</keyword>
<sequence length="87" mass="9653">MDLKRRITGALKRFESIKETQPQINGPEEANNGLLDKENIASKWAKNLGQFMCLLKIAIASKWAKTAGKIGQQGGDISFRDIRLHSG</sequence>
<protein>
    <submittedName>
        <fullName evidence="1">Uncharacterized protein</fullName>
    </submittedName>
</protein>
<evidence type="ECO:0000313" key="1">
    <source>
        <dbReference type="EMBL" id="KAK9744313.1"/>
    </source>
</evidence>
<dbReference type="AlphaFoldDB" id="A0AAW1MC14"/>
<comment type="caution">
    <text evidence="1">The sequence shown here is derived from an EMBL/GenBank/DDBJ whole genome shotgun (WGS) entry which is preliminary data.</text>
</comment>